<dbReference type="InterPro" id="IPR036972">
    <property type="entry name" value="Cyt_c_oxidase_su5b_sf"/>
</dbReference>
<dbReference type="PANTHER" id="PTHR10122">
    <property type="entry name" value="CYTOCHROME C OXIDASE SUBUNIT 5B, MITOCHONDRIAL"/>
    <property type="match status" value="1"/>
</dbReference>
<keyword evidence="3" id="KW-1185">Reference proteome</keyword>
<organism evidence="3 4">
    <name type="scientific">Polistes dominula</name>
    <name type="common">European paper wasp</name>
    <name type="synonym">Vespa dominula</name>
    <dbReference type="NCBI Taxonomy" id="743375"/>
    <lineage>
        <taxon>Eukaryota</taxon>
        <taxon>Metazoa</taxon>
        <taxon>Ecdysozoa</taxon>
        <taxon>Arthropoda</taxon>
        <taxon>Hexapoda</taxon>
        <taxon>Insecta</taxon>
        <taxon>Pterygota</taxon>
        <taxon>Neoptera</taxon>
        <taxon>Endopterygota</taxon>
        <taxon>Hymenoptera</taxon>
        <taxon>Apocrita</taxon>
        <taxon>Aculeata</taxon>
        <taxon>Vespoidea</taxon>
        <taxon>Vespidae</taxon>
        <taxon>Polistinae</taxon>
        <taxon>Polistini</taxon>
        <taxon>Polistes</taxon>
    </lineage>
</organism>
<evidence type="ECO:0000313" key="3">
    <source>
        <dbReference type="Proteomes" id="UP000694924"/>
    </source>
</evidence>
<proteinExistence type="predicted"/>
<evidence type="ECO:0000256" key="1">
    <source>
        <dbReference type="ARBA" id="ARBA00022723"/>
    </source>
</evidence>
<dbReference type="GeneID" id="107073014"/>
<sequence>MACSYGRAILLTCRRSISYSAPRYIRRECADPLEHATGIEKREKLAHLAGEEDPFNLNVTKRGPGTKECPNLVPSAFNSRLVGCICEEDHSHINWMWLHQGTPRRCECGYWFKLVEKAPV</sequence>
<dbReference type="PANTHER" id="PTHR10122:SF0">
    <property type="entry name" value="CYTOCHROME C OXIDASE SUBUNIT 5B, ISOFORM A-RELATED"/>
    <property type="match status" value="1"/>
</dbReference>
<reference evidence="4" key="1">
    <citation type="submission" date="2025-08" db="UniProtKB">
        <authorList>
            <consortium name="RefSeq"/>
        </authorList>
    </citation>
    <scope>IDENTIFICATION</scope>
    <source>
        <tissue evidence="4">Whole body</tissue>
    </source>
</reference>
<gene>
    <name evidence="4" type="primary">LOC107073014</name>
</gene>
<accession>A0ABM1J8U6</accession>
<protein>
    <submittedName>
        <fullName evidence="4">Cytochrome c oxidase subunit 5B, mitochondrial-like</fullName>
    </submittedName>
</protein>
<dbReference type="SUPFAM" id="SSF57802">
    <property type="entry name" value="Rubredoxin-like"/>
    <property type="match status" value="1"/>
</dbReference>
<dbReference type="RefSeq" id="XP_015188884.1">
    <property type="nucleotide sequence ID" value="XM_015333398.1"/>
</dbReference>
<dbReference type="InterPro" id="IPR002124">
    <property type="entry name" value="Cyt_c_oxidase_su5b"/>
</dbReference>
<dbReference type="Proteomes" id="UP000694924">
    <property type="component" value="Unplaced"/>
</dbReference>
<dbReference type="PROSITE" id="PS51359">
    <property type="entry name" value="COX5B_2"/>
    <property type="match status" value="1"/>
</dbReference>
<keyword evidence="2" id="KW-0862">Zinc</keyword>
<dbReference type="Gene3D" id="2.60.11.10">
    <property type="entry name" value="Cytochrome c oxidase, subunit Vb"/>
    <property type="match status" value="1"/>
</dbReference>
<dbReference type="CDD" id="cd00924">
    <property type="entry name" value="Cyt_c_Oxidase_Vb"/>
    <property type="match status" value="1"/>
</dbReference>
<evidence type="ECO:0000256" key="2">
    <source>
        <dbReference type="ARBA" id="ARBA00022833"/>
    </source>
</evidence>
<name>A0ABM1J8U6_POLDO</name>
<evidence type="ECO:0000313" key="4">
    <source>
        <dbReference type="RefSeq" id="XP_015188884.1"/>
    </source>
</evidence>
<dbReference type="Pfam" id="PF01215">
    <property type="entry name" value="COX5B"/>
    <property type="match status" value="1"/>
</dbReference>
<keyword evidence="1" id="KW-0479">Metal-binding</keyword>